<organism evidence="3 4">
    <name type="scientific">Tanacetum coccineum</name>
    <dbReference type="NCBI Taxonomy" id="301880"/>
    <lineage>
        <taxon>Eukaryota</taxon>
        <taxon>Viridiplantae</taxon>
        <taxon>Streptophyta</taxon>
        <taxon>Embryophyta</taxon>
        <taxon>Tracheophyta</taxon>
        <taxon>Spermatophyta</taxon>
        <taxon>Magnoliopsida</taxon>
        <taxon>eudicotyledons</taxon>
        <taxon>Gunneridae</taxon>
        <taxon>Pentapetalae</taxon>
        <taxon>asterids</taxon>
        <taxon>campanulids</taxon>
        <taxon>Asterales</taxon>
        <taxon>Asteraceae</taxon>
        <taxon>Asteroideae</taxon>
        <taxon>Anthemideae</taxon>
        <taxon>Anthemidinae</taxon>
        <taxon>Tanacetum</taxon>
    </lineage>
</organism>
<evidence type="ECO:0000313" key="3">
    <source>
        <dbReference type="EMBL" id="GJT66488.1"/>
    </source>
</evidence>
<reference evidence="3" key="1">
    <citation type="journal article" date="2022" name="Int. J. Mol. Sci.">
        <title>Draft Genome of Tanacetum Coccineum: Genomic Comparison of Closely Related Tanacetum-Family Plants.</title>
        <authorList>
            <person name="Yamashiro T."/>
            <person name="Shiraishi A."/>
            <person name="Nakayama K."/>
            <person name="Satake H."/>
        </authorList>
    </citation>
    <scope>NUCLEOTIDE SEQUENCE</scope>
</reference>
<feature type="compositionally biased region" description="Polar residues" evidence="2">
    <location>
        <begin position="57"/>
        <end position="92"/>
    </location>
</feature>
<keyword evidence="4" id="KW-1185">Reference proteome</keyword>
<evidence type="ECO:0000313" key="4">
    <source>
        <dbReference type="Proteomes" id="UP001151760"/>
    </source>
</evidence>
<gene>
    <name evidence="3" type="ORF">Tco_1017968</name>
</gene>
<comment type="caution">
    <text evidence="3">The sequence shown here is derived from an EMBL/GenBank/DDBJ whole genome shotgun (WGS) entry which is preliminary data.</text>
</comment>
<protein>
    <submittedName>
        <fullName evidence="3">Uncharacterized protein</fullName>
    </submittedName>
</protein>
<accession>A0ABQ5FUF6</accession>
<reference evidence="3" key="2">
    <citation type="submission" date="2022-01" db="EMBL/GenBank/DDBJ databases">
        <authorList>
            <person name="Yamashiro T."/>
            <person name="Shiraishi A."/>
            <person name="Satake H."/>
            <person name="Nakayama K."/>
        </authorList>
    </citation>
    <scope>NUCLEOTIDE SEQUENCE</scope>
</reference>
<keyword evidence="1" id="KW-0175">Coiled coil</keyword>
<feature type="region of interest" description="Disordered" evidence="2">
    <location>
        <begin position="32"/>
        <end position="113"/>
    </location>
</feature>
<dbReference type="EMBL" id="BQNB010017719">
    <property type="protein sequence ID" value="GJT66488.1"/>
    <property type="molecule type" value="Genomic_DNA"/>
</dbReference>
<proteinExistence type="predicted"/>
<evidence type="ECO:0000256" key="1">
    <source>
        <dbReference type="SAM" id="Coils"/>
    </source>
</evidence>
<feature type="coiled-coil region" evidence="1">
    <location>
        <begin position="256"/>
        <end position="311"/>
    </location>
</feature>
<sequence>MSEFLKFLMARGVRIGRCMALRPNEVIVQNTTPPLPAAAKRPGHAGTSGHTKKRKTTPLTLAVSDSKTDGSSQDASESVHSVTPLNTFNPINANAEAGGSNQALQSDGHMEEEVTDASNNNDINNERVNSPHSVSFPSRSIPCIKSIHLTQRGTRRFALLMKRVRSSYLSRWISSNSSISPGAFCSFLGLDQCSILNDVEQCRNMMINLATPSVRASQNRLKQSSGSSSYPGNIIGRSQGFAIDCVGKEVTLSEKLAVVKKEKDDLLDKSKEQEELIKSLEEALASKTYSVSEAEKTADQLKGGLERLTVDLSQAEVVRHNYVRQLLPTIIQRLLSSDEYKKSLSETFNQAIAAGWT</sequence>
<name>A0ABQ5FUF6_9ASTR</name>
<dbReference type="Proteomes" id="UP001151760">
    <property type="component" value="Unassembled WGS sequence"/>
</dbReference>
<evidence type="ECO:0000256" key="2">
    <source>
        <dbReference type="SAM" id="MobiDB-lite"/>
    </source>
</evidence>